<feature type="region of interest" description="Disordered" evidence="11">
    <location>
        <begin position="64"/>
        <end position="102"/>
    </location>
</feature>
<dbReference type="RefSeq" id="WP_093283137.1">
    <property type="nucleotide sequence ID" value="NZ_FOFS01000003.1"/>
</dbReference>
<dbReference type="GO" id="GO:0015891">
    <property type="term" value="P:siderophore transport"/>
    <property type="evidence" value="ECO:0007669"/>
    <property type="project" value="InterPro"/>
</dbReference>
<keyword evidence="6 10" id="KW-0812">Transmembrane</keyword>
<dbReference type="InterPro" id="IPR006260">
    <property type="entry name" value="TonB/TolA_C"/>
</dbReference>
<dbReference type="InterPro" id="IPR003538">
    <property type="entry name" value="TonB"/>
</dbReference>
<comment type="similarity">
    <text evidence="2 10">Belongs to the TonB family.</text>
</comment>
<evidence type="ECO:0000256" key="2">
    <source>
        <dbReference type="ARBA" id="ARBA00006555"/>
    </source>
</evidence>
<dbReference type="GO" id="GO:0015031">
    <property type="term" value="P:protein transport"/>
    <property type="evidence" value="ECO:0007669"/>
    <property type="project" value="UniProtKB-UniRule"/>
</dbReference>
<dbReference type="EMBL" id="FOFS01000003">
    <property type="protein sequence ID" value="SEQ07558.1"/>
    <property type="molecule type" value="Genomic_DNA"/>
</dbReference>
<dbReference type="GO" id="GO:0030288">
    <property type="term" value="C:outer membrane-bounded periplasmic space"/>
    <property type="evidence" value="ECO:0007669"/>
    <property type="project" value="InterPro"/>
</dbReference>
<comment type="function">
    <text evidence="10">Interacts with outer membrane receptor proteins that carry out high-affinity binding and energy dependent uptake into the periplasmic space of specific substrates. It could act to transduce energy from the cytoplasmic membrane to specific energy-requiring processes in the outer membrane, resulting in the release into the periplasm of ligands bound by these outer membrane proteins.</text>
</comment>
<keyword evidence="14" id="KW-1185">Reference proteome</keyword>
<organism evidence="13 14">
    <name type="scientific">Solimonas aquatica</name>
    <dbReference type="NCBI Taxonomy" id="489703"/>
    <lineage>
        <taxon>Bacteria</taxon>
        <taxon>Pseudomonadati</taxon>
        <taxon>Pseudomonadota</taxon>
        <taxon>Gammaproteobacteria</taxon>
        <taxon>Nevskiales</taxon>
        <taxon>Nevskiaceae</taxon>
        <taxon>Solimonas</taxon>
    </lineage>
</organism>
<evidence type="ECO:0000256" key="1">
    <source>
        <dbReference type="ARBA" id="ARBA00004383"/>
    </source>
</evidence>
<dbReference type="Gene3D" id="3.30.1150.10">
    <property type="match status" value="1"/>
</dbReference>
<dbReference type="PANTHER" id="PTHR33446:SF2">
    <property type="entry name" value="PROTEIN TONB"/>
    <property type="match status" value="1"/>
</dbReference>
<comment type="subcellular location">
    <subcellularLocation>
        <location evidence="1 10">Cell inner membrane</location>
        <topology evidence="1 10">Single-pass membrane protein</topology>
        <orientation evidence="1 10">Periplasmic side</orientation>
    </subcellularLocation>
</comment>
<evidence type="ECO:0000313" key="14">
    <source>
        <dbReference type="Proteomes" id="UP000199233"/>
    </source>
</evidence>
<reference evidence="13 14" key="1">
    <citation type="submission" date="2016-10" db="EMBL/GenBank/DDBJ databases">
        <authorList>
            <person name="de Groot N.N."/>
        </authorList>
    </citation>
    <scope>NUCLEOTIDE SEQUENCE [LARGE SCALE GENOMIC DNA]</scope>
    <source>
        <strain evidence="13 14">DSM 25927</strain>
    </source>
</reference>
<accession>A0A1H9D442</accession>
<feature type="domain" description="TonB C-terminal" evidence="12">
    <location>
        <begin position="134"/>
        <end position="229"/>
    </location>
</feature>
<dbReference type="Pfam" id="PF03544">
    <property type="entry name" value="TonB_C"/>
    <property type="match status" value="1"/>
</dbReference>
<dbReference type="InterPro" id="IPR037682">
    <property type="entry name" value="TonB_C"/>
</dbReference>
<keyword evidence="9 10" id="KW-0472">Membrane</keyword>
<feature type="compositionally biased region" description="Low complexity" evidence="11">
    <location>
        <begin position="64"/>
        <end position="75"/>
    </location>
</feature>
<evidence type="ECO:0000256" key="4">
    <source>
        <dbReference type="ARBA" id="ARBA00022475"/>
    </source>
</evidence>
<dbReference type="SUPFAM" id="SSF74653">
    <property type="entry name" value="TolA/TonB C-terminal domain"/>
    <property type="match status" value="1"/>
</dbReference>
<dbReference type="PROSITE" id="PS52015">
    <property type="entry name" value="TONB_CTD"/>
    <property type="match status" value="1"/>
</dbReference>
<protein>
    <recommendedName>
        <fullName evidence="10">Protein TonB</fullName>
    </recommendedName>
</protein>
<evidence type="ECO:0000256" key="6">
    <source>
        <dbReference type="ARBA" id="ARBA00022692"/>
    </source>
</evidence>
<dbReference type="GO" id="GO:0031992">
    <property type="term" value="F:energy transducer activity"/>
    <property type="evidence" value="ECO:0007669"/>
    <property type="project" value="InterPro"/>
</dbReference>
<evidence type="ECO:0000256" key="3">
    <source>
        <dbReference type="ARBA" id="ARBA00022448"/>
    </source>
</evidence>
<keyword evidence="10" id="KW-0735">Signal-anchor</keyword>
<proteinExistence type="inferred from homology"/>
<dbReference type="Proteomes" id="UP000199233">
    <property type="component" value="Unassembled WGS sequence"/>
</dbReference>
<evidence type="ECO:0000256" key="5">
    <source>
        <dbReference type="ARBA" id="ARBA00022519"/>
    </source>
</evidence>
<keyword evidence="8 10" id="KW-1133">Transmembrane helix</keyword>
<keyword evidence="4 10" id="KW-1003">Cell membrane</keyword>
<dbReference type="AlphaFoldDB" id="A0A1H9D442"/>
<keyword evidence="5 10" id="KW-0997">Cell inner membrane</keyword>
<dbReference type="GO" id="GO:0055085">
    <property type="term" value="P:transmembrane transport"/>
    <property type="evidence" value="ECO:0007669"/>
    <property type="project" value="InterPro"/>
</dbReference>
<dbReference type="STRING" id="489703.SAMN04488038_103281"/>
<sequence length="229" mass="24020">MRAAATTPIFRPATGLPGRAALLAASLLLHLLLLALLLDERRTPERHLAAPAPLSVRLLGASAPPGAPAATARAPAAPPKPRPKPSPPRSSTPAAASAAPAAALPAPATAAAGGATALAASTPDALPDTPPPLEYLIRIARLVSRSQRYPWSARQYGQQGDVLVRVHLHRDGRVLSVRLLQSSGVAALDAEACAVMQRIARFPPFPADYLPQIAEFDLDQPVNFRHYQD</sequence>
<keyword evidence="7 10" id="KW-0653">Protein transport</keyword>
<gene>
    <name evidence="13" type="ORF">SAMN04488038_103281</name>
</gene>
<dbReference type="PRINTS" id="PR01374">
    <property type="entry name" value="TONBPROTEIN"/>
</dbReference>
<feature type="compositionally biased region" description="Low complexity" evidence="11">
    <location>
        <begin position="91"/>
        <end position="102"/>
    </location>
</feature>
<dbReference type="InterPro" id="IPR051045">
    <property type="entry name" value="TonB-dependent_transducer"/>
</dbReference>
<feature type="compositionally biased region" description="Pro residues" evidence="11">
    <location>
        <begin position="76"/>
        <end position="90"/>
    </location>
</feature>
<evidence type="ECO:0000256" key="10">
    <source>
        <dbReference type="RuleBase" id="RU362123"/>
    </source>
</evidence>
<evidence type="ECO:0000256" key="8">
    <source>
        <dbReference type="ARBA" id="ARBA00022989"/>
    </source>
</evidence>
<evidence type="ECO:0000256" key="11">
    <source>
        <dbReference type="SAM" id="MobiDB-lite"/>
    </source>
</evidence>
<evidence type="ECO:0000313" key="13">
    <source>
        <dbReference type="EMBL" id="SEQ07558.1"/>
    </source>
</evidence>
<dbReference type="NCBIfam" id="TIGR01352">
    <property type="entry name" value="tonB_Cterm"/>
    <property type="match status" value="1"/>
</dbReference>
<dbReference type="PANTHER" id="PTHR33446">
    <property type="entry name" value="PROTEIN TONB-RELATED"/>
    <property type="match status" value="1"/>
</dbReference>
<feature type="transmembrane region" description="Helical" evidence="10">
    <location>
        <begin position="20"/>
        <end position="38"/>
    </location>
</feature>
<evidence type="ECO:0000259" key="12">
    <source>
        <dbReference type="PROSITE" id="PS52015"/>
    </source>
</evidence>
<dbReference type="OrthoDB" id="7068473at2"/>
<evidence type="ECO:0000256" key="9">
    <source>
        <dbReference type="ARBA" id="ARBA00023136"/>
    </source>
</evidence>
<keyword evidence="3 10" id="KW-0813">Transport</keyword>
<evidence type="ECO:0000256" key="7">
    <source>
        <dbReference type="ARBA" id="ARBA00022927"/>
    </source>
</evidence>
<dbReference type="GO" id="GO:0098797">
    <property type="term" value="C:plasma membrane protein complex"/>
    <property type="evidence" value="ECO:0007669"/>
    <property type="project" value="TreeGrafter"/>
</dbReference>
<name>A0A1H9D442_9GAMM</name>